<dbReference type="FunFam" id="3.40.50.10050:FF:000001">
    <property type="entry name" value="Translation initiation factor IF-2"/>
    <property type="match status" value="1"/>
</dbReference>
<protein>
    <recommendedName>
        <fullName evidence="2 7">Translation initiation factor IF-2</fullName>
    </recommendedName>
</protein>
<keyword evidence="4" id="KW-0547">Nucleotide-binding</keyword>
<evidence type="ECO:0000256" key="5">
    <source>
        <dbReference type="ARBA" id="ARBA00022917"/>
    </source>
</evidence>
<feature type="domain" description="Tr-type G" evidence="9">
    <location>
        <begin position="17"/>
        <end position="186"/>
    </location>
</feature>
<dbReference type="InterPro" id="IPR053905">
    <property type="entry name" value="EF-G-like_DII"/>
</dbReference>
<evidence type="ECO:0000256" key="1">
    <source>
        <dbReference type="ARBA" id="ARBA00007733"/>
    </source>
</evidence>
<dbReference type="PROSITE" id="PS51722">
    <property type="entry name" value="G_TR_2"/>
    <property type="match status" value="1"/>
</dbReference>
<dbReference type="Pfam" id="PF00009">
    <property type="entry name" value="GTP_EFTU"/>
    <property type="match status" value="1"/>
</dbReference>
<evidence type="ECO:0000256" key="2">
    <source>
        <dbReference type="ARBA" id="ARBA00020675"/>
    </source>
</evidence>
<evidence type="ECO:0000256" key="6">
    <source>
        <dbReference type="ARBA" id="ARBA00023134"/>
    </source>
</evidence>
<dbReference type="SUPFAM" id="SSF52156">
    <property type="entry name" value="Initiation factor IF2/eIF5b, domain 3"/>
    <property type="match status" value="1"/>
</dbReference>
<dbReference type="InterPro" id="IPR015760">
    <property type="entry name" value="TIF_IF2"/>
</dbReference>
<dbReference type="AlphaFoldDB" id="A0A2H0X7Y5"/>
<dbReference type="Pfam" id="PF11987">
    <property type="entry name" value="IF-2"/>
    <property type="match status" value="1"/>
</dbReference>
<dbReference type="GO" id="GO:0003743">
    <property type="term" value="F:translation initiation factor activity"/>
    <property type="evidence" value="ECO:0007669"/>
    <property type="project" value="UniProtKB-UniRule"/>
</dbReference>
<evidence type="ECO:0000313" key="11">
    <source>
        <dbReference type="Proteomes" id="UP000231414"/>
    </source>
</evidence>
<dbReference type="GO" id="GO:0003924">
    <property type="term" value="F:GTPase activity"/>
    <property type="evidence" value="ECO:0007669"/>
    <property type="project" value="InterPro"/>
</dbReference>
<dbReference type="NCBIfam" id="TIGR00487">
    <property type="entry name" value="IF-2"/>
    <property type="match status" value="1"/>
</dbReference>
<reference evidence="11" key="1">
    <citation type="submission" date="2017-09" db="EMBL/GenBank/DDBJ databases">
        <title>Depth-based differentiation of microbial function through sediment-hosted aquifers and enrichment of novel symbionts in the deep terrestrial subsurface.</title>
        <authorList>
            <person name="Probst A.J."/>
            <person name="Ladd B."/>
            <person name="Jarett J.K."/>
            <person name="Geller-Mcgrath D.E."/>
            <person name="Sieber C.M.K."/>
            <person name="Emerson J.B."/>
            <person name="Anantharaman K."/>
            <person name="Thomas B.C."/>
            <person name="Malmstrom R."/>
            <person name="Stieglmeier M."/>
            <person name="Klingl A."/>
            <person name="Woyke T."/>
            <person name="Ryan C.M."/>
            <person name="Banfield J.F."/>
        </authorList>
    </citation>
    <scope>NUCLEOTIDE SEQUENCE [LARGE SCALE GENOMIC DNA]</scope>
</reference>
<evidence type="ECO:0000256" key="3">
    <source>
        <dbReference type="ARBA" id="ARBA00022540"/>
    </source>
</evidence>
<evidence type="ECO:0000256" key="7">
    <source>
        <dbReference type="NCBIfam" id="TIGR00487"/>
    </source>
</evidence>
<dbReference type="SUPFAM" id="SSF52540">
    <property type="entry name" value="P-loop containing nucleoside triphosphate hydrolases"/>
    <property type="match status" value="1"/>
</dbReference>
<dbReference type="Proteomes" id="UP000231414">
    <property type="component" value="Unassembled WGS sequence"/>
</dbReference>
<dbReference type="InterPro" id="IPR023115">
    <property type="entry name" value="TIF_IF2_dom3"/>
</dbReference>
<dbReference type="NCBIfam" id="TIGR00231">
    <property type="entry name" value="small_GTP"/>
    <property type="match status" value="1"/>
</dbReference>
<dbReference type="GO" id="GO:0005525">
    <property type="term" value="F:GTP binding"/>
    <property type="evidence" value="ECO:0007669"/>
    <property type="project" value="UniProtKB-KW"/>
</dbReference>
<comment type="function">
    <text evidence="8">One of the essential components for the initiation of protein synthesis. Protects formylmethionyl-tRNA from spontaneous hydrolysis and promotes its binding to the 30S ribosomal subunits. Also involved in the hydrolysis of GTP during the formation of the 70S ribosomal complex.</text>
</comment>
<dbReference type="InterPro" id="IPR000178">
    <property type="entry name" value="TF_IF2_bacterial-like"/>
</dbReference>
<keyword evidence="6" id="KW-0342">GTP-binding</keyword>
<dbReference type="Pfam" id="PF22042">
    <property type="entry name" value="EF-G_D2"/>
    <property type="match status" value="1"/>
</dbReference>
<evidence type="ECO:0000256" key="4">
    <source>
        <dbReference type="ARBA" id="ARBA00022741"/>
    </source>
</evidence>
<dbReference type="InterPro" id="IPR000795">
    <property type="entry name" value="T_Tr_GTP-bd_dom"/>
</dbReference>
<keyword evidence="3 8" id="KW-0396">Initiation factor</keyword>
<dbReference type="InterPro" id="IPR009000">
    <property type="entry name" value="Transl_B-barrel_sf"/>
</dbReference>
<evidence type="ECO:0000313" key="10">
    <source>
        <dbReference type="EMBL" id="PIS21024.1"/>
    </source>
</evidence>
<dbReference type="FunFam" id="3.40.50.300:FF:000019">
    <property type="entry name" value="Translation initiation factor IF-2"/>
    <property type="match status" value="1"/>
</dbReference>
<keyword evidence="5 8" id="KW-0648">Protein biosynthesis</keyword>
<dbReference type="InterPro" id="IPR005225">
    <property type="entry name" value="Small_GTP-bd"/>
</dbReference>
<dbReference type="InterPro" id="IPR036925">
    <property type="entry name" value="TIF_IF2_dom3_sf"/>
</dbReference>
<dbReference type="Gene3D" id="2.40.30.10">
    <property type="entry name" value="Translation factors"/>
    <property type="match status" value="2"/>
</dbReference>
<dbReference type="PANTHER" id="PTHR43381">
    <property type="entry name" value="TRANSLATION INITIATION FACTOR IF-2-RELATED"/>
    <property type="match status" value="1"/>
</dbReference>
<evidence type="ECO:0000256" key="8">
    <source>
        <dbReference type="RuleBase" id="RU000644"/>
    </source>
</evidence>
<sequence>MSVSSLETTNNGVALLNRPVVVTLLGHVDHGKTTLLDALCGTKITDREVGSMTQQVRAQQLEYKNNRITFVDTPGHAAFSQMRSRGGQLADIVILVVAADDGVMAQTKEALGHARAAGVPIIIAVTKTDLPSSNPAKVYQQLAQENLLAESLGGEVVAVELSAKTTTGLEKLLDMILLVAEVEGLTQDSDQFAKGVVLESWLDSHQGSSVLLIMKSGELSLGDTLYTFNGIGGKVKCLLKPNFGKIDKALPGEAIIVTGLSSQPPVGSVVVGEGGQSYLASLEELISQQKELASLESFSVSKEKGKNLNIVLKADVLGSVEAIKESLLQLSSEECSLEVIFAGTGDVSESDVLLAGSTGSVILGFKVKFPSDIAYSAKVNGVEVRLYELIFDLLDDITGALKGLLTKEQEKIKGRAEVVKLFPLPSGDVVLGCKILGGVISVENKVQVTRQGELIHKSQVSNIKQGAERLHRVSTGAECGLLLKPSYHAKKGDIVDRV</sequence>
<dbReference type="CDD" id="cd01887">
    <property type="entry name" value="IF2_eIF5B"/>
    <property type="match status" value="1"/>
</dbReference>
<evidence type="ECO:0000259" key="9">
    <source>
        <dbReference type="PROSITE" id="PS51722"/>
    </source>
</evidence>
<dbReference type="PANTHER" id="PTHR43381:SF4">
    <property type="entry name" value="EUKARYOTIC TRANSLATION INITIATION FACTOR 5B"/>
    <property type="match status" value="1"/>
</dbReference>
<comment type="similarity">
    <text evidence="1 8">Belongs to the TRAFAC class translation factor GTPase superfamily. Classic translation factor GTPase family. IF-2 subfamily.</text>
</comment>
<accession>A0A2H0X7Y5</accession>
<proteinExistence type="inferred from homology"/>
<dbReference type="GO" id="GO:0005737">
    <property type="term" value="C:cytoplasm"/>
    <property type="evidence" value="ECO:0007669"/>
    <property type="project" value="UniProtKB-UniRule"/>
</dbReference>
<dbReference type="Gene3D" id="3.40.50.10050">
    <property type="entry name" value="Translation initiation factor IF- 2, domain 3"/>
    <property type="match status" value="1"/>
</dbReference>
<organism evidence="10 11">
    <name type="scientific">candidate division WWE3 bacterium CG08_land_8_20_14_0_20_43_13</name>
    <dbReference type="NCBI Taxonomy" id="1975087"/>
    <lineage>
        <taxon>Bacteria</taxon>
        <taxon>Katanobacteria</taxon>
    </lineage>
</organism>
<dbReference type="EMBL" id="PEYW01000008">
    <property type="protein sequence ID" value="PIS21024.1"/>
    <property type="molecule type" value="Genomic_DNA"/>
</dbReference>
<gene>
    <name evidence="10" type="primary">infB</name>
    <name evidence="10" type="ORF">COT52_00745</name>
</gene>
<dbReference type="Gene3D" id="3.40.50.300">
    <property type="entry name" value="P-loop containing nucleotide triphosphate hydrolases"/>
    <property type="match status" value="1"/>
</dbReference>
<dbReference type="InterPro" id="IPR027417">
    <property type="entry name" value="P-loop_NTPase"/>
</dbReference>
<dbReference type="SUPFAM" id="SSF50447">
    <property type="entry name" value="Translation proteins"/>
    <property type="match status" value="2"/>
</dbReference>
<name>A0A2H0X7Y5_UNCKA</name>
<comment type="caution">
    <text evidence="10">The sequence shown here is derived from an EMBL/GenBank/DDBJ whole genome shotgun (WGS) entry which is preliminary data.</text>
</comment>